<gene>
    <name evidence="1" type="ORF">SAMN05421679_10673</name>
</gene>
<dbReference type="Proteomes" id="UP001158050">
    <property type="component" value="Unassembled WGS sequence"/>
</dbReference>
<dbReference type="RefSeq" id="WP_283417259.1">
    <property type="nucleotide sequence ID" value="NZ_FXUO01000006.1"/>
</dbReference>
<protein>
    <submittedName>
        <fullName evidence="1">Uncharacterized protein</fullName>
    </submittedName>
</protein>
<accession>A0ABY1R4B4</accession>
<evidence type="ECO:0000313" key="1">
    <source>
        <dbReference type="EMBL" id="SMP94670.1"/>
    </source>
</evidence>
<sequence>MNKYLFRKLEQAHSAYIENLIFIPSEVIRDRPSHSFQDFQELDCEKICETLNWRKEKDVFEIIKENIEDSSLASSILNNKQTGFLAECYFPECSNFYVPEGSDTPTAWSVSGGICRIEWLYADSIGELVEKILEKSESIFEETFKEYTKNKTT</sequence>
<proteinExistence type="predicted"/>
<reference evidence="1 2" key="1">
    <citation type="submission" date="2017-05" db="EMBL/GenBank/DDBJ databases">
        <authorList>
            <person name="Varghese N."/>
            <person name="Submissions S."/>
        </authorList>
    </citation>
    <scope>NUCLEOTIDE SEQUENCE [LARGE SCALE GENOMIC DNA]</scope>
    <source>
        <strain evidence="1 2">DSM 18015</strain>
    </source>
</reference>
<comment type="caution">
    <text evidence="1">The sequence shown here is derived from an EMBL/GenBank/DDBJ whole genome shotgun (WGS) entry which is preliminary data.</text>
</comment>
<name>A0ABY1R4B4_9FLAO</name>
<evidence type="ECO:0000313" key="2">
    <source>
        <dbReference type="Proteomes" id="UP001158050"/>
    </source>
</evidence>
<organism evidence="1 2">
    <name type="scientific">Epilithonimonas pallida</name>
    <dbReference type="NCBI Taxonomy" id="373671"/>
    <lineage>
        <taxon>Bacteria</taxon>
        <taxon>Pseudomonadati</taxon>
        <taxon>Bacteroidota</taxon>
        <taxon>Flavobacteriia</taxon>
        <taxon>Flavobacteriales</taxon>
        <taxon>Weeksellaceae</taxon>
        <taxon>Chryseobacterium group</taxon>
        <taxon>Epilithonimonas</taxon>
    </lineage>
</organism>
<keyword evidence="2" id="KW-1185">Reference proteome</keyword>
<dbReference type="EMBL" id="FXUO01000006">
    <property type="protein sequence ID" value="SMP94670.1"/>
    <property type="molecule type" value="Genomic_DNA"/>
</dbReference>